<feature type="compositionally biased region" description="Basic and acidic residues" evidence="1">
    <location>
        <begin position="109"/>
        <end position="126"/>
    </location>
</feature>
<dbReference type="EMBL" id="FXAE01000011">
    <property type="protein sequence ID" value="SMF15207.1"/>
    <property type="molecule type" value="Genomic_DNA"/>
</dbReference>
<proteinExistence type="predicted"/>
<dbReference type="RefSeq" id="WP_016314398.1">
    <property type="nucleotide sequence ID" value="NZ_FXAE01000011.1"/>
</dbReference>
<dbReference type="GeneID" id="43346930"/>
<comment type="caution">
    <text evidence="2">The sequence shown here is derived from an EMBL/GenBank/DDBJ whole genome shotgun (WGS) entry which is preliminary data.</text>
</comment>
<keyword evidence="3" id="KW-1185">Reference proteome</keyword>
<feature type="region of interest" description="Disordered" evidence="1">
    <location>
        <begin position="109"/>
        <end position="136"/>
    </location>
</feature>
<dbReference type="PIRSF" id="PIRSF021328">
    <property type="entry name" value="UCP021328"/>
    <property type="match status" value="1"/>
</dbReference>
<dbReference type="Proteomes" id="UP000192939">
    <property type="component" value="Unassembled WGS sequence"/>
</dbReference>
<organism evidence="2 3">
    <name type="scientific">Paenibacillus barengoltzii J12</name>
    <dbReference type="NCBI Taxonomy" id="935846"/>
    <lineage>
        <taxon>Bacteria</taxon>
        <taxon>Bacillati</taxon>
        <taxon>Bacillota</taxon>
        <taxon>Bacilli</taxon>
        <taxon>Bacillales</taxon>
        <taxon>Paenibacillaceae</taxon>
        <taxon>Paenibacillus</taxon>
    </lineage>
</organism>
<accession>A0ABY1LVT8</accession>
<evidence type="ECO:0000256" key="1">
    <source>
        <dbReference type="SAM" id="MobiDB-lite"/>
    </source>
</evidence>
<evidence type="ECO:0000313" key="3">
    <source>
        <dbReference type="Proteomes" id="UP000192939"/>
    </source>
</evidence>
<feature type="compositionally biased region" description="Basic residues" evidence="1">
    <location>
        <begin position="127"/>
        <end position="136"/>
    </location>
</feature>
<dbReference type="Pfam" id="PF11208">
    <property type="entry name" value="DUF2992"/>
    <property type="match status" value="1"/>
</dbReference>
<sequence length="136" mass="16169">MKLTVYHDGQFWIGVIEVQEQGKLKAARYIFGKEPKDEEILEFIRCRLDALLERLTQEVAVKPSEVKRVSPKRLARQAAAELNRRGASTFAQEAIRLEYEQRKRIRKLQSREQREAEKERIRELKVRKAKEKHRGR</sequence>
<reference evidence="2 3" key="1">
    <citation type="submission" date="2017-04" db="EMBL/GenBank/DDBJ databases">
        <authorList>
            <person name="Varghese N."/>
            <person name="Submissions S."/>
        </authorList>
    </citation>
    <scope>NUCLEOTIDE SEQUENCE [LARGE SCALE GENOMIC DNA]</scope>
    <source>
        <strain evidence="2 3">J12</strain>
    </source>
</reference>
<dbReference type="InterPro" id="IPR016787">
    <property type="entry name" value="UCP021328"/>
</dbReference>
<evidence type="ECO:0008006" key="4">
    <source>
        <dbReference type="Google" id="ProtNLM"/>
    </source>
</evidence>
<evidence type="ECO:0000313" key="2">
    <source>
        <dbReference type="EMBL" id="SMF15207.1"/>
    </source>
</evidence>
<protein>
    <recommendedName>
        <fullName evidence="4">DUF2992 family protein</fullName>
    </recommendedName>
</protein>
<gene>
    <name evidence="2" type="ORF">SAMN02744124_01565</name>
</gene>
<name>A0ABY1LVT8_9BACL</name>